<proteinExistence type="inferred from homology"/>
<protein>
    <recommendedName>
        <fullName evidence="3 9">DNA repair protein RecN</fullName>
    </recommendedName>
    <alternativeName>
        <fullName evidence="8 9">Recombination protein N</fullName>
    </alternativeName>
</protein>
<dbReference type="PIRSF" id="PIRSF003128">
    <property type="entry name" value="RecN"/>
    <property type="match status" value="1"/>
</dbReference>
<keyword evidence="6" id="KW-0067">ATP-binding</keyword>
<gene>
    <name evidence="12" type="primary">recN</name>
    <name evidence="12" type="ORF">DN068_19250</name>
</gene>
<dbReference type="NCBIfam" id="TIGR00634">
    <property type="entry name" value="recN"/>
    <property type="match status" value="1"/>
</dbReference>
<keyword evidence="4" id="KW-0547">Nucleotide-binding</keyword>
<organism evidence="12 13">
    <name type="scientific">Taibaiella soli</name>
    <dbReference type="NCBI Taxonomy" id="1649169"/>
    <lineage>
        <taxon>Bacteria</taxon>
        <taxon>Pseudomonadati</taxon>
        <taxon>Bacteroidota</taxon>
        <taxon>Chitinophagia</taxon>
        <taxon>Chitinophagales</taxon>
        <taxon>Chitinophagaceae</taxon>
        <taxon>Taibaiella</taxon>
    </lineage>
</organism>
<evidence type="ECO:0000256" key="9">
    <source>
        <dbReference type="PIRNR" id="PIRNR003128"/>
    </source>
</evidence>
<evidence type="ECO:0000256" key="1">
    <source>
        <dbReference type="ARBA" id="ARBA00003618"/>
    </source>
</evidence>
<dbReference type="Pfam" id="PF02463">
    <property type="entry name" value="SMC_N"/>
    <property type="match status" value="1"/>
</dbReference>
<dbReference type="Proteomes" id="UP000248745">
    <property type="component" value="Unassembled WGS sequence"/>
</dbReference>
<feature type="domain" description="RecF/RecN/SMC N-terminal" evidence="11">
    <location>
        <begin position="1"/>
        <end position="508"/>
    </location>
</feature>
<evidence type="ECO:0000256" key="3">
    <source>
        <dbReference type="ARBA" id="ARBA00021315"/>
    </source>
</evidence>
<evidence type="ECO:0000256" key="10">
    <source>
        <dbReference type="SAM" id="Coils"/>
    </source>
</evidence>
<dbReference type="GO" id="GO:0005524">
    <property type="term" value="F:ATP binding"/>
    <property type="evidence" value="ECO:0007669"/>
    <property type="project" value="UniProtKB-KW"/>
</dbReference>
<dbReference type="InterPro" id="IPR027417">
    <property type="entry name" value="P-loop_NTPase"/>
</dbReference>
<dbReference type="SUPFAM" id="SSF52540">
    <property type="entry name" value="P-loop containing nucleoside triphosphate hydrolases"/>
    <property type="match status" value="1"/>
</dbReference>
<dbReference type="RefSeq" id="WP_111000572.1">
    <property type="nucleotide sequence ID" value="NZ_QKTW01000025.1"/>
</dbReference>
<accession>A0A2W2BCN3</accession>
<dbReference type="GO" id="GO:0006281">
    <property type="term" value="P:DNA repair"/>
    <property type="evidence" value="ECO:0007669"/>
    <property type="project" value="UniProtKB-KW"/>
</dbReference>
<dbReference type="PANTHER" id="PTHR11059:SF0">
    <property type="entry name" value="DNA REPAIR PROTEIN RECN"/>
    <property type="match status" value="1"/>
</dbReference>
<dbReference type="InterPro" id="IPR004604">
    <property type="entry name" value="DNA_recomb/repair_RecN"/>
</dbReference>
<dbReference type="GO" id="GO:0043590">
    <property type="term" value="C:bacterial nucleoid"/>
    <property type="evidence" value="ECO:0007669"/>
    <property type="project" value="TreeGrafter"/>
</dbReference>
<evidence type="ECO:0000256" key="7">
    <source>
        <dbReference type="ARBA" id="ARBA00023204"/>
    </source>
</evidence>
<evidence type="ECO:0000259" key="11">
    <source>
        <dbReference type="Pfam" id="PF02463"/>
    </source>
</evidence>
<name>A0A2W2BCN3_9BACT</name>
<dbReference type="GO" id="GO:0009432">
    <property type="term" value="P:SOS response"/>
    <property type="evidence" value="ECO:0007669"/>
    <property type="project" value="TreeGrafter"/>
</dbReference>
<dbReference type="Gene3D" id="3.40.50.300">
    <property type="entry name" value="P-loop containing nucleotide triphosphate hydrolases"/>
    <property type="match status" value="2"/>
</dbReference>
<comment type="function">
    <text evidence="1 9">May be involved in recombinational repair of damaged DNA.</text>
</comment>
<keyword evidence="7 9" id="KW-0234">DNA repair</keyword>
<evidence type="ECO:0000256" key="6">
    <source>
        <dbReference type="ARBA" id="ARBA00022840"/>
    </source>
</evidence>
<dbReference type="GO" id="GO:0006310">
    <property type="term" value="P:DNA recombination"/>
    <property type="evidence" value="ECO:0007669"/>
    <property type="project" value="InterPro"/>
</dbReference>
<dbReference type="CDD" id="cd03241">
    <property type="entry name" value="ABC_RecN"/>
    <property type="match status" value="2"/>
</dbReference>
<keyword evidence="13" id="KW-1185">Reference proteome</keyword>
<dbReference type="InterPro" id="IPR003395">
    <property type="entry name" value="RecF/RecN/SMC_N"/>
</dbReference>
<evidence type="ECO:0000256" key="8">
    <source>
        <dbReference type="ARBA" id="ARBA00033408"/>
    </source>
</evidence>
<dbReference type="PANTHER" id="PTHR11059">
    <property type="entry name" value="DNA REPAIR PROTEIN RECN"/>
    <property type="match status" value="1"/>
</dbReference>
<evidence type="ECO:0000313" key="12">
    <source>
        <dbReference type="EMBL" id="PZF71426.1"/>
    </source>
</evidence>
<dbReference type="OrthoDB" id="9806954at2"/>
<evidence type="ECO:0000313" key="13">
    <source>
        <dbReference type="Proteomes" id="UP000248745"/>
    </source>
</evidence>
<evidence type="ECO:0000256" key="5">
    <source>
        <dbReference type="ARBA" id="ARBA00022763"/>
    </source>
</evidence>
<reference evidence="12 13" key="1">
    <citation type="submission" date="2018-06" db="EMBL/GenBank/DDBJ databases">
        <title>Mucibacter soli gen. nov., sp. nov., a new member of the family Chitinophagaceae producing mucin.</title>
        <authorList>
            <person name="Kim M.-K."/>
            <person name="Park S."/>
            <person name="Kim T.-S."/>
            <person name="Joung Y."/>
            <person name="Han J.-H."/>
            <person name="Kim S.B."/>
        </authorList>
    </citation>
    <scope>NUCLEOTIDE SEQUENCE [LARGE SCALE GENOMIC DNA]</scope>
    <source>
        <strain evidence="12 13">R1-15</strain>
    </source>
</reference>
<comment type="caution">
    <text evidence="12">The sequence shown here is derived from an EMBL/GenBank/DDBJ whole genome shotgun (WGS) entry which is preliminary data.</text>
</comment>
<evidence type="ECO:0000256" key="4">
    <source>
        <dbReference type="ARBA" id="ARBA00022741"/>
    </source>
</evidence>
<keyword evidence="5 9" id="KW-0227">DNA damage</keyword>
<comment type="similarity">
    <text evidence="2 9">Belongs to the RecN family.</text>
</comment>
<sequence>MLQKLIIRNYAIIDHLTVTPDAHLNIVTGETGAGKSIILGALSLILGERADTSVLINKDEKCVVEGHFDVRNNDTFQKALREAELDEESQCIIRREISASGKSRAFINDTPVNLQTLNRISSLLVDLHQQFDHLALEDDNFQMDVLDAVAQNSALLKDYQQLYRQYRKISQQLTESISKQAQFQKEADYKQFLLDELAQMNFVEDELENAAQQMKQMSHAERIHSVLQSGRYSLEEGEQPLINELKRVSQQLQSITDVMPEVNAVSERLTSVWAELKDIAGELETLEGHVDIDPQQMQELQERLDAGYKMLKKHGVQTTNELLALQATLSNELQATLDLNDTIEKLAKEQGVVYKQLETAAEKLSRQRKAIAPEISKEVNKLLALVGMPNAQFKIELQPLKAPVLLGMDEVQFLLDANKSGQFLPIHKAASGGEMSRIMLSIKSLTAKAMHLPTLIFDEVDTGISGEAARQVGVLLRDLAQYHQVICITHQPQVAAKGSRHFYVYKESGKDQRITTQVRELKPDERVLAIARMIGGEQPSDAALQNARELVN</sequence>
<evidence type="ECO:0000256" key="2">
    <source>
        <dbReference type="ARBA" id="ARBA00009441"/>
    </source>
</evidence>
<keyword evidence="10" id="KW-0175">Coiled coil</keyword>
<feature type="coiled-coil region" evidence="10">
    <location>
        <begin position="193"/>
        <end position="220"/>
    </location>
</feature>
<dbReference type="AlphaFoldDB" id="A0A2W2BCN3"/>
<dbReference type="EMBL" id="QKTW01000025">
    <property type="protein sequence ID" value="PZF71426.1"/>
    <property type="molecule type" value="Genomic_DNA"/>
</dbReference>